<keyword evidence="6" id="KW-0067">ATP-binding</keyword>
<dbReference type="PROSITE" id="PS50893">
    <property type="entry name" value="ABC_TRANSPORTER_2"/>
    <property type="match status" value="1"/>
</dbReference>
<feature type="transmembrane region" description="Helical" evidence="9">
    <location>
        <begin position="180"/>
        <end position="198"/>
    </location>
</feature>
<feature type="transmembrane region" description="Helical" evidence="9">
    <location>
        <begin position="56"/>
        <end position="78"/>
    </location>
</feature>
<protein>
    <submittedName>
        <fullName evidence="12">ABC transporter</fullName>
    </submittedName>
</protein>
<sequence length="597" mass="61768">MMRARPTPTPPAVSALAAITLALIVLPVFALGARVPWTDLGAVLRAPETHELLRVTVASATLATVIAVALGTPLALWLQRVRRGSSLARLLVLLPLAMPPVVAGLALSALIGRRGLAAPLLDALHWKFAFAFPGVVAAHVYVALPFVVITLDSALRQLGPEVAASAEAVGIPPGRIVRRIILPAIAPALVTAAGLAFARSLGEFGTTLTFAGSMPGTTRTMPLGIYLAREVDQSLAYGLSAILVGFAVLALAATALPAALAQWRGRHRPAEQPRETGTIDAAKLSQLTRPAASGEEVRAGATRFPANATTALIGPNGAGKTTLARGVAKHRGVVLLTQDPALPPTATPRTALAMVTRSAEQLLRAAGLASLADVPVPALSGGQAAQVALVRALAARPRVLILDEPLAAIDAATTAQWRRLLQATARERTTIVVTHDAIDVATLADHVAVMRSGSVVSLRPAADELAAPATAFSARLLGMNLLADLSLLEGPPLPDATVPRPLRASFPPDALSVIRTPQPAGSHLLRGRVSAVDLLPGGGAAVELAVGGDAEHTEHTEHYVSLLVDREAVLRQDLAPGTQVTCALDVRKVRLIPAEHG</sequence>
<dbReference type="InterPro" id="IPR003593">
    <property type="entry name" value="AAA+_ATPase"/>
</dbReference>
<gene>
    <name evidence="12" type="ORF">CKJ80_01760</name>
</gene>
<dbReference type="AlphaFoldDB" id="A0AB36RP22"/>
<comment type="subcellular location">
    <subcellularLocation>
        <location evidence="1 9">Cell membrane</location>
        <topology evidence="1 9">Multi-pass membrane protein</topology>
    </subcellularLocation>
</comment>
<keyword evidence="4 9" id="KW-0812">Transmembrane</keyword>
<keyword evidence="5" id="KW-0547">Nucleotide-binding</keyword>
<dbReference type="PANTHER" id="PTHR30183:SF3">
    <property type="entry name" value="MOLYBDENUM TRANSPORT SYSTEM PERMEASE PROTEIN MODB"/>
    <property type="match status" value="1"/>
</dbReference>
<dbReference type="InterPro" id="IPR003439">
    <property type="entry name" value="ABC_transporter-like_ATP-bd"/>
</dbReference>
<feature type="domain" description="ABC transmembrane type-1" evidence="11">
    <location>
        <begin position="53"/>
        <end position="255"/>
    </location>
</feature>
<proteinExistence type="inferred from homology"/>
<evidence type="ECO:0000256" key="4">
    <source>
        <dbReference type="ARBA" id="ARBA00022692"/>
    </source>
</evidence>
<evidence type="ECO:0000259" key="11">
    <source>
        <dbReference type="PROSITE" id="PS50928"/>
    </source>
</evidence>
<dbReference type="PANTHER" id="PTHR30183">
    <property type="entry name" value="MOLYBDENUM TRANSPORT SYSTEM PERMEASE PROTEIN MODB"/>
    <property type="match status" value="1"/>
</dbReference>
<comment type="similarity">
    <text evidence="9">Belongs to the binding-protein-dependent transport system permease family.</text>
</comment>
<evidence type="ECO:0000313" key="13">
    <source>
        <dbReference type="Proteomes" id="UP000218041"/>
    </source>
</evidence>
<feature type="domain" description="ABC transporter" evidence="10">
    <location>
        <begin position="282"/>
        <end position="477"/>
    </location>
</feature>
<evidence type="ECO:0000256" key="1">
    <source>
        <dbReference type="ARBA" id="ARBA00004651"/>
    </source>
</evidence>
<evidence type="ECO:0000256" key="6">
    <source>
        <dbReference type="ARBA" id="ARBA00022840"/>
    </source>
</evidence>
<dbReference type="GO" id="GO:0055085">
    <property type="term" value="P:transmembrane transport"/>
    <property type="evidence" value="ECO:0007669"/>
    <property type="project" value="InterPro"/>
</dbReference>
<keyword evidence="7 9" id="KW-1133">Transmembrane helix</keyword>
<keyword evidence="2 9" id="KW-0813">Transport</keyword>
<keyword evidence="3" id="KW-1003">Cell membrane</keyword>
<dbReference type="PROSITE" id="PS50928">
    <property type="entry name" value="ABC_TM1"/>
    <property type="match status" value="1"/>
</dbReference>
<dbReference type="GO" id="GO:0005886">
    <property type="term" value="C:plasma membrane"/>
    <property type="evidence" value="ECO:0007669"/>
    <property type="project" value="UniProtKB-SubCell"/>
</dbReference>
<dbReference type="CDD" id="cd06261">
    <property type="entry name" value="TM_PBP2"/>
    <property type="match status" value="1"/>
</dbReference>
<evidence type="ECO:0000313" key="12">
    <source>
        <dbReference type="EMBL" id="PAT11403.1"/>
    </source>
</evidence>
<evidence type="ECO:0000256" key="7">
    <source>
        <dbReference type="ARBA" id="ARBA00022989"/>
    </source>
</evidence>
<evidence type="ECO:0000256" key="8">
    <source>
        <dbReference type="ARBA" id="ARBA00023136"/>
    </source>
</evidence>
<dbReference type="Gene3D" id="1.10.3720.10">
    <property type="entry name" value="MetI-like"/>
    <property type="match status" value="1"/>
</dbReference>
<dbReference type="InterPro" id="IPR027417">
    <property type="entry name" value="P-loop_NTPase"/>
</dbReference>
<evidence type="ECO:0000256" key="9">
    <source>
        <dbReference type="RuleBase" id="RU363032"/>
    </source>
</evidence>
<keyword evidence="8 9" id="KW-0472">Membrane</keyword>
<organism evidence="12 13">
    <name type="scientific">Corynebacterium hadale</name>
    <dbReference type="NCBI Taxonomy" id="2026255"/>
    <lineage>
        <taxon>Bacteria</taxon>
        <taxon>Bacillati</taxon>
        <taxon>Actinomycetota</taxon>
        <taxon>Actinomycetes</taxon>
        <taxon>Mycobacteriales</taxon>
        <taxon>Corynebacteriaceae</taxon>
        <taxon>Corynebacterium</taxon>
    </lineage>
</organism>
<feature type="transmembrane region" description="Helical" evidence="9">
    <location>
        <begin position="131"/>
        <end position="151"/>
    </location>
</feature>
<accession>A0AB36RP22</accession>
<dbReference type="GO" id="GO:0016887">
    <property type="term" value="F:ATP hydrolysis activity"/>
    <property type="evidence" value="ECO:0007669"/>
    <property type="project" value="InterPro"/>
</dbReference>
<evidence type="ECO:0000256" key="2">
    <source>
        <dbReference type="ARBA" id="ARBA00022448"/>
    </source>
</evidence>
<dbReference type="RefSeq" id="WP_095554628.1">
    <property type="nucleotide sequence ID" value="NZ_NSGP01000002.1"/>
</dbReference>
<dbReference type="Gene3D" id="3.40.50.300">
    <property type="entry name" value="P-loop containing nucleotide triphosphate hydrolases"/>
    <property type="match status" value="1"/>
</dbReference>
<dbReference type="InterPro" id="IPR035906">
    <property type="entry name" value="MetI-like_sf"/>
</dbReference>
<evidence type="ECO:0000256" key="3">
    <source>
        <dbReference type="ARBA" id="ARBA00022475"/>
    </source>
</evidence>
<dbReference type="GO" id="GO:0005524">
    <property type="term" value="F:ATP binding"/>
    <property type="evidence" value="ECO:0007669"/>
    <property type="project" value="UniProtKB-KW"/>
</dbReference>
<evidence type="ECO:0000259" key="10">
    <source>
        <dbReference type="PROSITE" id="PS50893"/>
    </source>
</evidence>
<feature type="transmembrane region" description="Helical" evidence="9">
    <location>
        <begin position="90"/>
        <end position="111"/>
    </location>
</feature>
<dbReference type="SMART" id="SM00382">
    <property type="entry name" value="AAA"/>
    <property type="match status" value="1"/>
</dbReference>
<dbReference type="EMBL" id="NSGP01000002">
    <property type="protein sequence ID" value="PAT11403.1"/>
    <property type="molecule type" value="Genomic_DNA"/>
</dbReference>
<name>A0AB36RP22_9CORY</name>
<comment type="caution">
    <text evidence="12">The sequence shown here is derived from an EMBL/GenBank/DDBJ whole genome shotgun (WGS) entry which is preliminary data.</text>
</comment>
<dbReference type="SUPFAM" id="SSF52540">
    <property type="entry name" value="P-loop containing nucleoside triphosphate hydrolases"/>
    <property type="match status" value="1"/>
</dbReference>
<dbReference type="Pfam" id="PF00005">
    <property type="entry name" value="ABC_tran"/>
    <property type="match status" value="1"/>
</dbReference>
<feature type="transmembrane region" description="Helical" evidence="9">
    <location>
        <begin position="235"/>
        <end position="260"/>
    </location>
</feature>
<dbReference type="InterPro" id="IPR000515">
    <property type="entry name" value="MetI-like"/>
</dbReference>
<dbReference type="Pfam" id="PF00528">
    <property type="entry name" value="BPD_transp_1"/>
    <property type="match status" value="1"/>
</dbReference>
<dbReference type="Proteomes" id="UP000218041">
    <property type="component" value="Unassembled WGS sequence"/>
</dbReference>
<evidence type="ECO:0000256" key="5">
    <source>
        <dbReference type="ARBA" id="ARBA00022741"/>
    </source>
</evidence>
<reference evidence="12 13" key="1">
    <citation type="submission" date="2017-08" db="EMBL/GenBank/DDBJ databases">
        <title>Whole genome sequences of 6 clinical strains closest to Corynebacterium imitans.</title>
        <authorList>
            <person name="Bernier A.-M."/>
            <person name="Burdz T."/>
            <person name="Bernard K."/>
        </authorList>
    </citation>
    <scope>NUCLEOTIDE SEQUENCE [LARGE SCALE GENOMIC DNA]</scope>
    <source>
        <strain evidence="12 13">NML92-0415</strain>
    </source>
</reference>
<dbReference type="SUPFAM" id="SSF161098">
    <property type="entry name" value="MetI-like"/>
    <property type="match status" value="1"/>
</dbReference>